<comment type="caution">
    <text evidence="10">The sequence shown here is derived from an EMBL/GenBank/DDBJ whole genome shotgun (WGS) entry which is preliminary data.</text>
</comment>
<dbReference type="SUPFAM" id="SSF49303">
    <property type="entry name" value="beta-Galactosidase/glucuronidase domain"/>
    <property type="match status" value="3"/>
</dbReference>
<name>A0ABQ5QAS1_9BACT</name>
<dbReference type="Gene3D" id="2.60.120.260">
    <property type="entry name" value="Galactose-binding domain-like"/>
    <property type="match status" value="1"/>
</dbReference>
<dbReference type="Proteomes" id="UP001165069">
    <property type="component" value="Unassembled WGS sequence"/>
</dbReference>
<reference evidence="10 11" key="1">
    <citation type="journal article" date="2023" name="Antonie Van Leeuwenhoek">
        <title>Mesoterricola silvestris gen. nov., sp. nov., Mesoterricola sediminis sp. nov., Geothrix oryzae sp. nov., Geothrix edaphica sp. nov., Geothrix rubra sp. nov., and Geothrix limicola sp. nov., six novel members of Acidobacteriota isolated from soils.</title>
        <authorList>
            <person name="Itoh H."/>
            <person name="Sugisawa Y."/>
            <person name="Mise K."/>
            <person name="Xu Z."/>
            <person name="Kuniyasu M."/>
            <person name="Ushijima N."/>
            <person name="Kawano K."/>
            <person name="Kobayashi E."/>
            <person name="Shiratori Y."/>
            <person name="Masuda Y."/>
            <person name="Senoo K."/>
        </authorList>
    </citation>
    <scope>NUCLEOTIDE SEQUENCE [LARGE SCALE GENOMIC DNA]</scope>
    <source>
        <strain evidence="10 11">Red804</strain>
    </source>
</reference>
<keyword evidence="11" id="KW-1185">Reference proteome</keyword>
<dbReference type="EMBL" id="BSDE01000001">
    <property type="protein sequence ID" value="GLH71688.1"/>
    <property type="molecule type" value="Genomic_DNA"/>
</dbReference>
<evidence type="ECO:0000313" key="11">
    <source>
        <dbReference type="Proteomes" id="UP001165069"/>
    </source>
</evidence>
<evidence type="ECO:0000259" key="6">
    <source>
        <dbReference type="Pfam" id="PF02836"/>
    </source>
</evidence>
<feature type="domain" description="Mannosidase Ig/CBM-like" evidence="7">
    <location>
        <begin position="665"/>
        <end position="743"/>
    </location>
</feature>
<organism evidence="10 11">
    <name type="scientific">Geothrix limicola</name>
    <dbReference type="NCBI Taxonomy" id="2927978"/>
    <lineage>
        <taxon>Bacteria</taxon>
        <taxon>Pseudomonadati</taxon>
        <taxon>Acidobacteriota</taxon>
        <taxon>Holophagae</taxon>
        <taxon>Holophagales</taxon>
        <taxon>Holophagaceae</taxon>
        <taxon>Geothrix</taxon>
    </lineage>
</organism>
<dbReference type="InterPro" id="IPR017853">
    <property type="entry name" value="GH"/>
</dbReference>
<dbReference type="InterPro" id="IPR013783">
    <property type="entry name" value="Ig-like_fold"/>
</dbReference>
<proteinExistence type="inferred from homology"/>
<dbReference type="InterPro" id="IPR041351">
    <property type="entry name" value="Ig_GlcNase"/>
</dbReference>
<evidence type="ECO:0000256" key="1">
    <source>
        <dbReference type="ARBA" id="ARBA00007401"/>
    </source>
</evidence>
<dbReference type="InterPro" id="IPR006103">
    <property type="entry name" value="Glyco_hydro_2_cat"/>
</dbReference>
<dbReference type="PANTHER" id="PTHR43536">
    <property type="entry name" value="MANNOSYLGLYCOPROTEIN ENDO-BETA-MANNOSIDASE"/>
    <property type="match status" value="1"/>
</dbReference>
<evidence type="ECO:0000256" key="3">
    <source>
        <dbReference type="ARBA" id="ARBA00023295"/>
    </source>
</evidence>
<feature type="domain" description="Exo-beta-D-glucosaminidase Ig-fold" evidence="8">
    <location>
        <begin position="756"/>
        <end position="860"/>
    </location>
</feature>
<sequence length="864" mass="96340">MFKTWMVVALAMFGTLLMGGAPASDTTVLGRGWAIRAASVGGAARDLSTPGFDTKAWVQAQVPCTVLGALVDAGRYKDPFLGQNLDAISPEPFQEAWWYRTEFRVSPTQLRQHTRLLLDGVNYRADVWLNGRQIAGQDALTGAFRTFDLDITNHLQAGANALAILVHPPRKGDFTMGFVDWNPEPPDRNMGLFREVKLRRSGAVSLENVYVRSDVNLQTLKEAALTITADLVNHEGRVVSGEVTGEIETLHFKVAYTLQPHERKALVFSPEQVPGLRIRNPRLWWPVNLGEPALYTLKLRARAGQGASDAFSTTFGIRQVGTYLNEQGHRGFIVNGRKVLIRGGGWVDDLFLREDPRKLEAQFRRIKHLNLNTVRLEGFWGSSQKLYELADRAGLLVMVGISCQWEWVEYLGTPQDDETYGAAKTPAEIQLVASYLRDQVRWLRNHPSILVWVLGSDKLPWPEAEKQYAADLKALDPARPYLAATKGWTSTLSGPTGVKMLGPYDYVTPNYWFEDTSHGGAYGFNTETGPGPQIPPLSSLKKMIPAAELWPINKTWDFHCGRHAFNTLDRYLNAFNQRYGAASSVEDFAFRAQAMNYEGVQAMFEAFGIRQPQATGVVQWMLNASWPKLYWQLYDYDLVPTGAYYGARKGCQPRTVAYDRAAKTVHVVNDTREALENVTVKARVFDAGSAKVFEKEVRVSCPAGASALALDLKSLKPATSTYFLDLRLSGKGGTLADNFYWLSTQPETLDQAHSNWFMTPNTAFADLTGLRSLPQAQVKVTSRFEKGEGIITLTNSSDRLAFYLDLGLVRAGSKKPIASALWDDNGLSIPPHETRTVRVQFDPTDLHGERPHLTLHGWNVVPRD</sequence>
<comment type="similarity">
    <text evidence="1">Belongs to the glycosyl hydrolase 2 family.</text>
</comment>
<evidence type="ECO:0000259" key="8">
    <source>
        <dbReference type="Pfam" id="PF18368"/>
    </source>
</evidence>
<feature type="chain" id="PRO_5045630656" evidence="4">
    <location>
        <begin position="24"/>
        <end position="864"/>
    </location>
</feature>
<feature type="signal peptide" evidence="4">
    <location>
        <begin position="1"/>
        <end position="23"/>
    </location>
</feature>
<dbReference type="RefSeq" id="WP_285569088.1">
    <property type="nucleotide sequence ID" value="NZ_BSDE01000001.1"/>
</dbReference>
<feature type="domain" description="Beta-mannosidase-like galactose-binding" evidence="9">
    <location>
        <begin position="54"/>
        <end position="170"/>
    </location>
</feature>
<evidence type="ECO:0000256" key="2">
    <source>
        <dbReference type="ARBA" id="ARBA00022801"/>
    </source>
</evidence>
<dbReference type="Pfam" id="PF17786">
    <property type="entry name" value="Mannosidase_ig"/>
    <property type="match status" value="1"/>
</dbReference>
<dbReference type="Gene3D" id="2.60.40.10">
    <property type="entry name" value="Immunoglobulins"/>
    <property type="match status" value="3"/>
</dbReference>
<dbReference type="Pfam" id="PF18368">
    <property type="entry name" value="Ig_GlcNase"/>
    <property type="match status" value="1"/>
</dbReference>
<dbReference type="InterPro" id="IPR008979">
    <property type="entry name" value="Galactose-bd-like_sf"/>
</dbReference>
<evidence type="ECO:0000313" key="10">
    <source>
        <dbReference type="EMBL" id="GLH71688.1"/>
    </source>
</evidence>
<dbReference type="InterPro" id="IPR036156">
    <property type="entry name" value="Beta-gal/glucu_dom_sf"/>
</dbReference>
<dbReference type="Gene3D" id="3.20.20.80">
    <property type="entry name" value="Glycosidases"/>
    <property type="match status" value="1"/>
</dbReference>
<keyword evidence="2" id="KW-0378">Hydrolase</keyword>
<evidence type="ECO:0000259" key="9">
    <source>
        <dbReference type="Pfam" id="PF22666"/>
    </source>
</evidence>
<dbReference type="Pfam" id="PF02836">
    <property type="entry name" value="Glyco_hydro_2_C"/>
    <property type="match status" value="1"/>
</dbReference>
<dbReference type="InterPro" id="IPR043534">
    <property type="entry name" value="EBDG/EBM"/>
</dbReference>
<feature type="domain" description="Glycoside hydrolase family 2 immunoglobulin-like beta-sandwich" evidence="5">
    <location>
        <begin position="205"/>
        <end position="318"/>
    </location>
</feature>
<dbReference type="SUPFAM" id="SSF49785">
    <property type="entry name" value="Galactose-binding domain-like"/>
    <property type="match status" value="1"/>
</dbReference>
<protein>
    <submittedName>
        <fullName evidence="10">Beta-mannosidase</fullName>
    </submittedName>
</protein>
<dbReference type="SUPFAM" id="SSF51445">
    <property type="entry name" value="(Trans)glycosidases"/>
    <property type="match status" value="1"/>
</dbReference>
<dbReference type="InterPro" id="IPR006102">
    <property type="entry name" value="Ig-like_GH2"/>
</dbReference>
<keyword evidence="4" id="KW-0732">Signal</keyword>
<keyword evidence="3" id="KW-0326">Glycosidase</keyword>
<evidence type="ECO:0000256" key="4">
    <source>
        <dbReference type="SAM" id="SignalP"/>
    </source>
</evidence>
<dbReference type="Pfam" id="PF22666">
    <property type="entry name" value="Glyco_hydro_2_N2"/>
    <property type="match status" value="1"/>
</dbReference>
<dbReference type="Pfam" id="PF00703">
    <property type="entry name" value="Glyco_hydro_2"/>
    <property type="match status" value="1"/>
</dbReference>
<accession>A0ABQ5QAS1</accession>
<dbReference type="PANTHER" id="PTHR43536:SF1">
    <property type="entry name" value="MANNOSYLGLYCOPROTEIN ENDO-BETA-MANNOSIDASE"/>
    <property type="match status" value="1"/>
</dbReference>
<dbReference type="InterPro" id="IPR054593">
    <property type="entry name" value="Beta-mannosidase-like_N2"/>
</dbReference>
<gene>
    <name evidence="10" type="ORF">GETHLI_01900</name>
</gene>
<evidence type="ECO:0000259" key="5">
    <source>
        <dbReference type="Pfam" id="PF00703"/>
    </source>
</evidence>
<dbReference type="InterPro" id="IPR041447">
    <property type="entry name" value="Mannosidase_ig"/>
</dbReference>
<evidence type="ECO:0000259" key="7">
    <source>
        <dbReference type="Pfam" id="PF17786"/>
    </source>
</evidence>
<feature type="domain" description="Glycoside hydrolase family 2 catalytic" evidence="6">
    <location>
        <begin position="332"/>
        <end position="482"/>
    </location>
</feature>